<name>A0ABU3K9L3_9BACT</name>
<dbReference type="HAMAP" id="MF_00184">
    <property type="entry name" value="Thr_tRNA_synth"/>
    <property type="match status" value="1"/>
</dbReference>
<dbReference type="Gene3D" id="3.40.50.800">
    <property type="entry name" value="Anticodon-binding domain"/>
    <property type="match status" value="1"/>
</dbReference>
<keyword evidence="9 13" id="KW-0694">RNA-binding</keyword>
<dbReference type="InterPro" id="IPR004154">
    <property type="entry name" value="Anticodon-bd"/>
</dbReference>
<dbReference type="InterPro" id="IPR047246">
    <property type="entry name" value="ThrRS_anticodon"/>
</dbReference>
<evidence type="ECO:0000313" key="16">
    <source>
        <dbReference type="Proteomes" id="UP001250932"/>
    </source>
</evidence>
<dbReference type="SUPFAM" id="SSF55186">
    <property type="entry name" value="ThrRS/AlaRS common domain"/>
    <property type="match status" value="1"/>
</dbReference>
<comment type="cofactor">
    <cofactor evidence="13">
        <name>Zn(2+)</name>
        <dbReference type="ChEBI" id="CHEBI:29105"/>
    </cofactor>
    <text evidence="13">Binds 1 zinc ion per subunit.</text>
</comment>
<evidence type="ECO:0000313" key="15">
    <source>
        <dbReference type="EMBL" id="MDT7043080.1"/>
    </source>
</evidence>
<dbReference type="SUPFAM" id="SSF55681">
    <property type="entry name" value="Class II aaRS and biotin synthetases"/>
    <property type="match status" value="1"/>
</dbReference>
<comment type="subcellular location">
    <subcellularLocation>
        <location evidence="13">Cytoplasm</location>
    </subcellularLocation>
</comment>
<keyword evidence="8 13" id="KW-0067">ATP-binding</keyword>
<dbReference type="EMBL" id="JAQOUE010000001">
    <property type="protein sequence ID" value="MDT7043080.1"/>
    <property type="molecule type" value="Genomic_DNA"/>
</dbReference>
<dbReference type="InterPro" id="IPR045864">
    <property type="entry name" value="aa-tRNA-synth_II/BPL/LPL"/>
</dbReference>
<evidence type="ECO:0000256" key="6">
    <source>
        <dbReference type="ARBA" id="ARBA00022741"/>
    </source>
</evidence>
<organism evidence="15 16">
    <name type="scientific">Candidatus Nitronereus thalassa</name>
    <dbReference type="NCBI Taxonomy" id="3020898"/>
    <lineage>
        <taxon>Bacteria</taxon>
        <taxon>Pseudomonadati</taxon>
        <taxon>Nitrospirota</taxon>
        <taxon>Nitrospiria</taxon>
        <taxon>Nitrospirales</taxon>
        <taxon>Nitrospiraceae</taxon>
        <taxon>Candidatus Nitronereus</taxon>
    </lineage>
</organism>
<keyword evidence="5 13" id="KW-0479">Metal-binding</keyword>
<dbReference type="PANTHER" id="PTHR11451:SF44">
    <property type="entry name" value="THREONINE--TRNA LIGASE, CHLOROPLASTIC_MITOCHONDRIAL 2"/>
    <property type="match status" value="1"/>
</dbReference>
<dbReference type="InterPro" id="IPR018163">
    <property type="entry name" value="Thr/Ala-tRNA-synth_IIc_edit"/>
</dbReference>
<feature type="binding site" evidence="13">
    <location>
        <position position="398"/>
    </location>
    <ligand>
        <name>Zn(2+)</name>
        <dbReference type="ChEBI" id="CHEBI:29105"/>
        <note>catalytic</note>
    </ligand>
</feature>
<evidence type="ECO:0000256" key="7">
    <source>
        <dbReference type="ARBA" id="ARBA00022833"/>
    </source>
</evidence>
<accession>A0ABU3K9L3</accession>
<feature type="binding site" evidence="13">
    <location>
        <position position="347"/>
    </location>
    <ligand>
        <name>Zn(2+)</name>
        <dbReference type="ChEBI" id="CHEBI:29105"/>
        <note>catalytic</note>
    </ligand>
</feature>
<keyword evidence="16" id="KW-1185">Reference proteome</keyword>
<dbReference type="CDD" id="cd00860">
    <property type="entry name" value="ThrRS_anticodon"/>
    <property type="match status" value="1"/>
</dbReference>
<keyword evidence="3 13" id="KW-0820">tRNA-binding</keyword>
<dbReference type="InterPro" id="IPR036621">
    <property type="entry name" value="Anticodon-bd_dom_sf"/>
</dbReference>
<feature type="domain" description="Aminoacyl-transfer RNA synthetases class-II family profile" evidence="14">
    <location>
        <begin position="254"/>
        <end position="547"/>
    </location>
</feature>
<dbReference type="EC" id="6.1.1.3" evidence="13"/>
<dbReference type="RefSeq" id="WP_313833564.1">
    <property type="nucleotide sequence ID" value="NZ_JAQOUE010000001.1"/>
</dbReference>
<evidence type="ECO:0000256" key="8">
    <source>
        <dbReference type="ARBA" id="ARBA00022840"/>
    </source>
</evidence>
<dbReference type="Gene3D" id="3.30.54.20">
    <property type="match status" value="1"/>
</dbReference>
<sequence length="657" mass="74070">MSVSAEAQKAGVANIEVSVSGNKPKAFPSGITAAEVLKQCGYDHEEVFAVSVNGIPMDLATSLTQNVSLQPVSFSSDEGKEIYRHSSTHIMAQAVKECFPSAQMTIGPAIEEGFFYDFAFDRPFTPEDLEKIEAKALEIIQRDLPVSRQEFSREEAMEFFKGRGEAYKVELIQGFPEGEPVSAYAQGDFVDLCRGPHVASTGQIKALKLLTSAGAYWRGDERNPMLQRIYGTSFPSQEELDAHIANLEEIKRRDHRKLGKELDLFSVQDETGPGLILWHPKGALIRLLIENFWRDQHVKHGYEMVYSPHVARLDLWKTSGHVDFYKDNMFAPMTVEASEYQLKPMNCPFHIMVYKSHLRSYRELPIRYGELGTVYRYERSGVLHGLMRVRGFTQDDAHIFCRPDQIEAEVRQVLDFTMFVLRHFGFTEFEMYLSTRPEKAVGALDKWDQATNALEAALKGGGFQYKIDPGEGVFYGPKIDLKIRDALGRAWQCSTVQIDFNNPERFGLTYVGEDGKTHQPIMIHRALLGSIERFFGILVEHFAGAFPAWLAPVQIKILPITDKQAEYAGQVRDQLRASGFRVEVDDRNEKVGLKIREAETGKVPYMLVVGKRESEAHQVSVRKRGEGDLGAKTIHEVIDLIGNDMPSEELTTSSIQG</sequence>
<dbReference type="InterPro" id="IPR002320">
    <property type="entry name" value="Thr-tRNA-ligase_IIa"/>
</dbReference>
<evidence type="ECO:0000256" key="5">
    <source>
        <dbReference type="ARBA" id="ARBA00022723"/>
    </source>
</evidence>
<gene>
    <name evidence="13 15" type="primary">thrS</name>
    <name evidence="15" type="ORF">PPG34_12005</name>
</gene>
<dbReference type="SUPFAM" id="SSF52954">
    <property type="entry name" value="Class II aaRS ABD-related"/>
    <property type="match status" value="1"/>
</dbReference>
<keyword evidence="7 13" id="KW-0862">Zinc</keyword>
<keyword evidence="10 13" id="KW-0648">Protein biosynthesis</keyword>
<dbReference type="Proteomes" id="UP001250932">
    <property type="component" value="Unassembled WGS sequence"/>
</dbReference>
<keyword evidence="4 13" id="KW-0436">Ligase</keyword>
<evidence type="ECO:0000256" key="10">
    <source>
        <dbReference type="ARBA" id="ARBA00022917"/>
    </source>
</evidence>
<evidence type="ECO:0000259" key="14">
    <source>
        <dbReference type="PROSITE" id="PS50862"/>
    </source>
</evidence>
<evidence type="ECO:0000256" key="2">
    <source>
        <dbReference type="ARBA" id="ARBA00022490"/>
    </source>
</evidence>
<keyword evidence="11 13" id="KW-0030">Aminoacyl-tRNA synthetase</keyword>
<dbReference type="Gene3D" id="3.30.980.10">
    <property type="entry name" value="Threonyl-trna Synthetase, Chain A, domain 2"/>
    <property type="match status" value="1"/>
</dbReference>
<dbReference type="PROSITE" id="PS50862">
    <property type="entry name" value="AA_TRNA_LIGASE_II"/>
    <property type="match status" value="1"/>
</dbReference>
<reference evidence="15 16" key="1">
    <citation type="journal article" date="2023" name="ISME J.">
        <title>Cultivation and genomic characterization of novel and ubiquitous marine nitrite-oxidizing bacteria from the Nitrospirales.</title>
        <authorList>
            <person name="Mueller A.J."/>
            <person name="Daebeler A."/>
            <person name="Herbold C.W."/>
            <person name="Kirkegaard R.H."/>
            <person name="Daims H."/>
        </authorList>
    </citation>
    <scope>NUCLEOTIDE SEQUENCE [LARGE SCALE GENOMIC DNA]</scope>
    <source>
        <strain evidence="15 16">EB</strain>
    </source>
</reference>
<dbReference type="InterPro" id="IPR033728">
    <property type="entry name" value="ThrRS_core"/>
</dbReference>
<dbReference type="SMART" id="SM00863">
    <property type="entry name" value="tRNA_SAD"/>
    <property type="match status" value="1"/>
</dbReference>
<proteinExistence type="inferred from homology"/>
<dbReference type="CDD" id="cd00771">
    <property type="entry name" value="ThrRS_core"/>
    <property type="match status" value="1"/>
</dbReference>
<dbReference type="InterPro" id="IPR006195">
    <property type="entry name" value="aa-tRNA-synth_II"/>
</dbReference>
<dbReference type="Pfam" id="PF00587">
    <property type="entry name" value="tRNA-synt_2b"/>
    <property type="match status" value="1"/>
</dbReference>
<dbReference type="PRINTS" id="PR01047">
    <property type="entry name" value="TRNASYNTHTHR"/>
</dbReference>
<protein>
    <recommendedName>
        <fullName evidence="13">Threonine--tRNA ligase</fullName>
        <ecNumber evidence="13">6.1.1.3</ecNumber>
    </recommendedName>
    <alternativeName>
        <fullName evidence="13">Threonyl-tRNA synthetase</fullName>
        <shortName evidence="13">ThrRS</shortName>
    </alternativeName>
</protein>
<dbReference type="InterPro" id="IPR012947">
    <property type="entry name" value="tRNA_SAD"/>
</dbReference>
<dbReference type="InterPro" id="IPR002314">
    <property type="entry name" value="aa-tRNA-synt_IIb"/>
</dbReference>
<keyword evidence="6 13" id="KW-0547">Nucleotide-binding</keyword>
<dbReference type="NCBIfam" id="TIGR00418">
    <property type="entry name" value="thrS"/>
    <property type="match status" value="1"/>
</dbReference>
<feature type="binding site" evidence="13">
    <location>
        <position position="524"/>
    </location>
    <ligand>
        <name>Zn(2+)</name>
        <dbReference type="ChEBI" id="CHEBI:29105"/>
        <note>catalytic</note>
    </ligand>
</feature>
<comment type="catalytic activity">
    <reaction evidence="12 13">
        <text>tRNA(Thr) + L-threonine + ATP = L-threonyl-tRNA(Thr) + AMP + diphosphate + H(+)</text>
        <dbReference type="Rhea" id="RHEA:24624"/>
        <dbReference type="Rhea" id="RHEA-COMP:9670"/>
        <dbReference type="Rhea" id="RHEA-COMP:9704"/>
        <dbReference type="ChEBI" id="CHEBI:15378"/>
        <dbReference type="ChEBI" id="CHEBI:30616"/>
        <dbReference type="ChEBI" id="CHEBI:33019"/>
        <dbReference type="ChEBI" id="CHEBI:57926"/>
        <dbReference type="ChEBI" id="CHEBI:78442"/>
        <dbReference type="ChEBI" id="CHEBI:78534"/>
        <dbReference type="ChEBI" id="CHEBI:456215"/>
        <dbReference type="EC" id="6.1.1.3"/>
    </reaction>
</comment>
<dbReference type="Pfam" id="PF07973">
    <property type="entry name" value="tRNA_SAD"/>
    <property type="match status" value="1"/>
</dbReference>
<comment type="caution">
    <text evidence="15">The sequence shown here is derived from an EMBL/GenBank/DDBJ whole genome shotgun (WGS) entry which is preliminary data.</text>
</comment>
<comment type="similarity">
    <text evidence="1 13">Belongs to the class-II aminoacyl-tRNA synthetase family.</text>
</comment>
<evidence type="ECO:0000256" key="3">
    <source>
        <dbReference type="ARBA" id="ARBA00022555"/>
    </source>
</evidence>
<comment type="subunit">
    <text evidence="13">Homodimer.</text>
</comment>
<evidence type="ECO:0000256" key="9">
    <source>
        <dbReference type="ARBA" id="ARBA00022884"/>
    </source>
</evidence>
<comment type="caution">
    <text evidence="13">Lacks conserved residue(s) required for the propagation of feature annotation.</text>
</comment>
<evidence type="ECO:0000256" key="13">
    <source>
        <dbReference type="HAMAP-Rule" id="MF_00184"/>
    </source>
</evidence>
<keyword evidence="2 13" id="KW-0963">Cytoplasm</keyword>
<dbReference type="GO" id="GO:0004829">
    <property type="term" value="F:threonine-tRNA ligase activity"/>
    <property type="evidence" value="ECO:0007669"/>
    <property type="project" value="UniProtKB-EC"/>
</dbReference>
<evidence type="ECO:0000256" key="1">
    <source>
        <dbReference type="ARBA" id="ARBA00008226"/>
    </source>
</evidence>
<dbReference type="Pfam" id="PF03129">
    <property type="entry name" value="HGTP_anticodon"/>
    <property type="match status" value="1"/>
</dbReference>
<evidence type="ECO:0000256" key="11">
    <source>
        <dbReference type="ARBA" id="ARBA00023146"/>
    </source>
</evidence>
<dbReference type="Gene3D" id="3.30.930.10">
    <property type="entry name" value="Bira Bifunctional Protein, Domain 2"/>
    <property type="match status" value="1"/>
</dbReference>
<dbReference type="PANTHER" id="PTHR11451">
    <property type="entry name" value="THREONINE-TRNA LIGASE"/>
    <property type="match status" value="1"/>
</dbReference>
<evidence type="ECO:0000256" key="4">
    <source>
        <dbReference type="ARBA" id="ARBA00022598"/>
    </source>
</evidence>
<evidence type="ECO:0000256" key="12">
    <source>
        <dbReference type="ARBA" id="ARBA00049515"/>
    </source>
</evidence>